<evidence type="ECO:0000313" key="3">
    <source>
        <dbReference type="EMBL" id="EHL79658.1"/>
    </source>
</evidence>
<proteinExistence type="predicted"/>
<gene>
    <name evidence="3" type="ORF">HMPREF1015_00990</name>
</gene>
<comment type="caution">
    <text evidence="3">The sequence shown here is derived from an EMBL/GenBank/DDBJ whole genome shotgun (WGS) entry which is preliminary data.</text>
</comment>
<dbReference type="CDD" id="cd07731">
    <property type="entry name" value="ComA-like_MBL-fold"/>
    <property type="match status" value="1"/>
</dbReference>
<dbReference type="AlphaFoldDB" id="G9QGT1"/>
<dbReference type="InterPro" id="IPR052159">
    <property type="entry name" value="Competence_DNA_uptake"/>
</dbReference>
<feature type="domain" description="Metallo-beta-lactamase" evidence="2">
    <location>
        <begin position="38"/>
        <end position="233"/>
    </location>
</feature>
<dbReference type="InterPro" id="IPR036866">
    <property type="entry name" value="RibonucZ/Hydroxyglut_hydro"/>
</dbReference>
<evidence type="ECO:0000313" key="4">
    <source>
        <dbReference type="Proteomes" id="UP000011747"/>
    </source>
</evidence>
<dbReference type="PATRIC" id="fig|665952.3.peg.102"/>
<dbReference type="SMART" id="SM00849">
    <property type="entry name" value="Lactamase_B"/>
    <property type="match status" value="1"/>
</dbReference>
<evidence type="ECO:0000256" key="1">
    <source>
        <dbReference type="SAM" id="SignalP"/>
    </source>
</evidence>
<accession>G9QGT1</accession>
<dbReference type="Pfam" id="PF00753">
    <property type="entry name" value="Lactamase_B"/>
    <property type="match status" value="1"/>
</dbReference>
<feature type="chain" id="PRO_5003526643" description="Metallo-beta-lactamase domain-containing protein" evidence="1">
    <location>
        <begin position="23"/>
        <end position="288"/>
    </location>
</feature>
<dbReference type="Gene3D" id="3.60.15.10">
    <property type="entry name" value="Ribonuclease Z/Hydroxyacylglutathione hydrolase-like"/>
    <property type="match status" value="1"/>
</dbReference>
<dbReference type="PANTHER" id="PTHR30619">
    <property type="entry name" value="DNA INTERNALIZATION/COMPETENCE PROTEIN COMEC/REC2"/>
    <property type="match status" value="1"/>
</dbReference>
<dbReference type="EMBL" id="ACWF01000004">
    <property type="protein sequence ID" value="EHL79658.1"/>
    <property type="molecule type" value="Genomic_DNA"/>
</dbReference>
<dbReference type="PANTHER" id="PTHR30619:SF7">
    <property type="entry name" value="BETA-LACTAMASE DOMAIN PROTEIN"/>
    <property type="match status" value="1"/>
</dbReference>
<name>G9QGT1_9BACI</name>
<feature type="signal peptide" evidence="1">
    <location>
        <begin position="1"/>
        <end position="22"/>
    </location>
</feature>
<protein>
    <recommendedName>
        <fullName evidence="2">Metallo-beta-lactamase domain-containing protein</fullName>
    </recommendedName>
</protein>
<reference evidence="3 4" key="1">
    <citation type="submission" date="2011-09" db="EMBL/GenBank/DDBJ databases">
        <title>The Genome Sequence of Bacillus smithii 7_3_47FAA.</title>
        <authorList>
            <consortium name="The Broad Institute Genome Sequencing Platform"/>
            <person name="Earl A."/>
            <person name="Ward D."/>
            <person name="Feldgarden M."/>
            <person name="Gevers D."/>
            <person name="Daigneault M."/>
            <person name="Strauss J."/>
            <person name="Allen-Vercoe E."/>
            <person name="Young S.K."/>
            <person name="Zeng Q."/>
            <person name="Gargeya S."/>
            <person name="Fitzgerald M."/>
            <person name="Haas B."/>
            <person name="Abouelleil A."/>
            <person name="Alvarado L."/>
            <person name="Arachchi H.M."/>
            <person name="Berlin A."/>
            <person name="Brown A."/>
            <person name="Chapman S.B."/>
            <person name="Chen Z."/>
            <person name="Dunbar C."/>
            <person name="Freedman E."/>
            <person name="Gearin G."/>
            <person name="Goldberg J."/>
            <person name="Griggs A."/>
            <person name="Gujja S."/>
            <person name="Heiman D."/>
            <person name="Howarth C."/>
            <person name="Larson L."/>
            <person name="Lui A."/>
            <person name="MacDonald P.J.P."/>
            <person name="Montmayeur A."/>
            <person name="Murphy C."/>
            <person name="Neiman D."/>
            <person name="Pearson M."/>
            <person name="Priest M."/>
            <person name="Roberts A."/>
            <person name="Saif S."/>
            <person name="Shea T."/>
            <person name="Shenoy N."/>
            <person name="Sisk P."/>
            <person name="Stolte C."/>
            <person name="Sykes S."/>
            <person name="Wortman J."/>
            <person name="Nusbaum C."/>
            <person name="Birren B."/>
        </authorList>
    </citation>
    <scope>NUCLEOTIDE SEQUENCE [LARGE SCALE GENOMIC DNA]</scope>
    <source>
        <strain evidence="3 4">7_3_47FAA</strain>
    </source>
</reference>
<sequence>MKIRTFLLPFIFLSSIVFPSFGKTATSSLYVHYIDVGQGDSIYIKTSDGEDILIDGGNNDKGDDVVAYLQQQHVDDIEIMIATHPDVDHIGGLDTVLKSFKVEQVYAPRVSHTTQSYLDFLNAVKNEGLTIQTAQKGTALGLNDVSAIFVGPVKSYSTDDTNDWSAVLKLTYGKRSFLFTGDVETTAESDMIASKQNLRADVIKIGHHGAKTSTSEVFLNGVKPTYAVISVGKENTYGHPTAEVINRLKIHKINIFRTDQQGTIIAKTDGTHLSFNVRPITSNSNIAH</sequence>
<keyword evidence="4" id="KW-1185">Reference proteome</keyword>
<evidence type="ECO:0000259" key="2">
    <source>
        <dbReference type="SMART" id="SM00849"/>
    </source>
</evidence>
<organism evidence="3 4">
    <name type="scientific">Bacillus smithii 7_3_47FAA</name>
    <dbReference type="NCBI Taxonomy" id="665952"/>
    <lineage>
        <taxon>Bacteria</taxon>
        <taxon>Bacillati</taxon>
        <taxon>Bacillota</taxon>
        <taxon>Bacilli</taxon>
        <taxon>Bacillales</taxon>
        <taxon>Bacillaceae</taxon>
        <taxon>Bacillus</taxon>
    </lineage>
</organism>
<dbReference type="RefSeq" id="WP_003352369.1">
    <property type="nucleotide sequence ID" value="NZ_JH414740.1"/>
</dbReference>
<keyword evidence="1" id="KW-0732">Signal</keyword>
<dbReference type="SUPFAM" id="SSF56281">
    <property type="entry name" value="Metallo-hydrolase/oxidoreductase"/>
    <property type="match status" value="1"/>
</dbReference>
<dbReference type="Proteomes" id="UP000011747">
    <property type="component" value="Unassembled WGS sequence"/>
</dbReference>
<dbReference type="HOGENOM" id="CLU_010363_0_3_9"/>
<dbReference type="InterPro" id="IPR035681">
    <property type="entry name" value="ComA-like_MBL"/>
</dbReference>
<dbReference type="InterPro" id="IPR001279">
    <property type="entry name" value="Metallo-B-lactamas"/>
</dbReference>